<dbReference type="SUPFAM" id="SSF53649">
    <property type="entry name" value="Alkaline phosphatase-like"/>
    <property type="match status" value="1"/>
</dbReference>
<organism evidence="4 5">
    <name type="scientific">Paraglaciecola aquimarina</name>
    <dbReference type="NCBI Taxonomy" id="1235557"/>
    <lineage>
        <taxon>Bacteria</taxon>
        <taxon>Pseudomonadati</taxon>
        <taxon>Pseudomonadota</taxon>
        <taxon>Gammaproteobacteria</taxon>
        <taxon>Alteromonadales</taxon>
        <taxon>Alteromonadaceae</taxon>
        <taxon>Paraglaciecola</taxon>
    </lineage>
</organism>
<proteinExistence type="inferred from homology"/>
<keyword evidence="2" id="KW-0378">Hydrolase</keyword>
<protein>
    <submittedName>
        <fullName evidence="4">Sulfatase</fullName>
    </submittedName>
</protein>
<keyword evidence="5" id="KW-1185">Reference proteome</keyword>
<dbReference type="InterPro" id="IPR000917">
    <property type="entry name" value="Sulfatase_N"/>
</dbReference>
<dbReference type="Gene3D" id="3.40.720.10">
    <property type="entry name" value="Alkaline Phosphatase, subunit A"/>
    <property type="match status" value="1"/>
</dbReference>
<dbReference type="InterPro" id="IPR017850">
    <property type="entry name" value="Alkaline_phosphatase_core_sf"/>
</dbReference>
<dbReference type="RefSeq" id="WP_316027913.1">
    <property type="nucleotide sequence ID" value="NZ_JAWDIO010000002.1"/>
</dbReference>
<reference evidence="4 5" key="1">
    <citation type="submission" date="2023-10" db="EMBL/GenBank/DDBJ databases">
        <title>Glaciecola aquimarina strain GGW-M5 nov., isolated from a coastal seawater.</title>
        <authorList>
            <person name="Bayburt H."/>
            <person name="Kim J.M."/>
            <person name="Choi B.J."/>
            <person name="Jeon C.O."/>
        </authorList>
    </citation>
    <scope>NUCLEOTIDE SEQUENCE [LARGE SCALE GENOMIC DNA]</scope>
    <source>
        <strain evidence="4 5">KCTC 32108</strain>
    </source>
</reference>
<dbReference type="CDD" id="cd16027">
    <property type="entry name" value="SGSH"/>
    <property type="match status" value="1"/>
</dbReference>
<sequence>MFTRIIGFLVIVVFTACSQPVATQKNLSAEQNMKKPTNILWIYIEDQNPWNSAYGDDTVSTPTIKEFAATGVRFNNTMQLGPVCSATRSALITGQYQTTLGLHQHRSNRSSYNGVFLPEGYKTVPELFADAGYQTFNIGKDDYNFKYDRSKLYNAQQGIKGWQGAYDGEKFDWAKTLKDKPFFGQIQLKGGKHHVKQAAVDRINPDKMVIPPYYPDAPEHRKEWAKHYATIEESDRELKEILTNLENNGLLENTAIFWFSDHGMILLRHKQDLYEGGVKVPFIVNWPAGNHLLTKKGSVRDDLISGLDIPATSLALAGIEVPEYYDGKNLFADDFTGRDYVISAKDRMDYSFDRSRSVRSKKYRYIRNFHPEIPRSQPQYRDGKAFSIEFATLFKQGKLTPVQARYFDKTKPAEELYDLEKDPHQINNLASSEEYKAALLEHRKVLQDWIESTDDKGAYPESEQAIKETLDLWGKSCVSQECQTYRREHADTLQLPGDQVYKPLQWPNYLPKPNHPALPEIENLYRKNLQ</sequence>
<dbReference type="PANTHER" id="PTHR42693:SF53">
    <property type="entry name" value="ENDO-4-O-SULFATASE"/>
    <property type="match status" value="1"/>
</dbReference>
<evidence type="ECO:0000313" key="4">
    <source>
        <dbReference type="EMBL" id="MDU0356429.1"/>
    </source>
</evidence>
<evidence type="ECO:0000313" key="5">
    <source>
        <dbReference type="Proteomes" id="UP001247805"/>
    </source>
</evidence>
<name>A0ABU3T2D1_9ALTE</name>
<dbReference type="Proteomes" id="UP001247805">
    <property type="component" value="Unassembled WGS sequence"/>
</dbReference>
<comment type="similarity">
    <text evidence="1">Belongs to the sulfatase family.</text>
</comment>
<accession>A0ABU3T2D1</accession>
<evidence type="ECO:0000256" key="2">
    <source>
        <dbReference type="ARBA" id="ARBA00022801"/>
    </source>
</evidence>
<evidence type="ECO:0000259" key="3">
    <source>
        <dbReference type="Pfam" id="PF00884"/>
    </source>
</evidence>
<dbReference type="EMBL" id="JAWDIO010000002">
    <property type="protein sequence ID" value="MDU0356429.1"/>
    <property type="molecule type" value="Genomic_DNA"/>
</dbReference>
<dbReference type="PANTHER" id="PTHR42693">
    <property type="entry name" value="ARYLSULFATASE FAMILY MEMBER"/>
    <property type="match status" value="1"/>
</dbReference>
<gene>
    <name evidence="4" type="ORF">RS130_23275</name>
</gene>
<comment type="caution">
    <text evidence="4">The sequence shown here is derived from an EMBL/GenBank/DDBJ whole genome shotgun (WGS) entry which is preliminary data.</text>
</comment>
<feature type="domain" description="Sulfatase N-terminal" evidence="3">
    <location>
        <begin position="38"/>
        <end position="319"/>
    </location>
</feature>
<dbReference type="InterPro" id="IPR050738">
    <property type="entry name" value="Sulfatase"/>
</dbReference>
<evidence type="ECO:0000256" key="1">
    <source>
        <dbReference type="ARBA" id="ARBA00008779"/>
    </source>
</evidence>
<dbReference type="PROSITE" id="PS51257">
    <property type="entry name" value="PROKAR_LIPOPROTEIN"/>
    <property type="match status" value="1"/>
</dbReference>
<dbReference type="Pfam" id="PF00884">
    <property type="entry name" value="Sulfatase"/>
    <property type="match status" value="1"/>
</dbReference>